<dbReference type="PANTHER" id="PTHR43861">
    <property type="entry name" value="TRANS-ACONITATE 2-METHYLTRANSFERASE-RELATED"/>
    <property type="match status" value="1"/>
</dbReference>
<dbReference type="Proteomes" id="UP001500742">
    <property type="component" value="Unassembled WGS sequence"/>
</dbReference>
<dbReference type="GO" id="GO:0008168">
    <property type="term" value="F:methyltransferase activity"/>
    <property type="evidence" value="ECO:0007669"/>
    <property type="project" value="UniProtKB-KW"/>
</dbReference>
<name>A0ABP7QF71_9SPHI</name>
<organism evidence="3 4">
    <name type="scientific">Mucilaginibacter dorajii</name>
    <dbReference type="NCBI Taxonomy" id="692994"/>
    <lineage>
        <taxon>Bacteria</taxon>
        <taxon>Pseudomonadati</taxon>
        <taxon>Bacteroidota</taxon>
        <taxon>Sphingobacteriia</taxon>
        <taxon>Sphingobacteriales</taxon>
        <taxon>Sphingobacteriaceae</taxon>
        <taxon>Mucilaginibacter</taxon>
    </lineage>
</organism>
<dbReference type="Gene3D" id="3.40.50.150">
    <property type="entry name" value="Vaccinia Virus protein VP39"/>
    <property type="match status" value="1"/>
</dbReference>
<evidence type="ECO:0000256" key="1">
    <source>
        <dbReference type="ARBA" id="ARBA00022679"/>
    </source>
</evidence>
<evidence type="ECO:0000313" key="4">
    <source>
        <dbReference type="Proteomes" id="UP001500742"/>
    </source>
</evidence>
<reference evidence="4" key="1">
    <citation type="journal article" date="2019" name="Int. J. Syst. Evol. Microbiol.">
        <title>The Global Catalogue of Microorganisms (GCM) 10K type strain sequencing project: providing services to taxonomists for standard genome sequencing and annotation.</title>
        <authorList>
            <consortium name="The Broad Institute Genomics Platform"/>
            <consortium name="The Broad Institute Genome Sequencing Center for Infectious Disease"/>
            <person name="Wu L."/>
            <person name="Ma J."/>
        </authorList>
    </citation>
    <scope>NUCLEOTIDE SEQUENCE [LARGE SCALE GENOMIC DNA]</scope>
    <source>
        <strain evidence="4">JCM 16601</strain>
    </source>
</reference>
<protein>
    <submittedName>
        <fullName evidence="3">Class I SAM-dependent methyltransferase</fullName>
    </submittedName>
</protein>
<evidence type="ECO:0000259" key="2">
    <source>
        <dbReference type="Pfam" id="PF13649"/>
    </source>
</evidence>
<dbReference type="RefSeq" id="WP_259093568.1">
    <property type="nucleotide sequence ID" value="NZ_BAAAZC010000026.1"/>
</dbReference>
<sequence>MPNLTTRVFDAEIMDDFTLSDAEIAPVLEGLGKVNSWFGGHKNLINDLKKFPVKSGYAVSDWGCGGGDSLIAIAKWGTQNQMQLTLTGVDAAPAAVNFAREASQDFDNISYVQADVINEVDRIDEHDIIISSLFTHHFDDEQWVKLIQNMYGKARKGIIITDLHRHWVLYYAVIVITHVLTRNKMVRVDGPLSVKRSFKRDELLTLLKKAQIDNFKLTWNWPFRWTLVIYKS</sequence>
<comment type="caution">
    <text evidence="3">The sequence shown here is derived from an EMBL/GenBank/DDBJ whole genome shotgun (WGS) entry which is preliminary data.</text>
</comment>
<dbReference type="EMBL" id="BAAAZC010000026">
    <property type="protein sequence ID" value="GAA3981464.1"/>
    <property type="molecule type" value="Genomic_DNA"/>
</dbReference>
<proteinExistence type="predicted"/>
<dbReference type="CDD" id="cd02440">
    <property type="entry name" value="AdoMet_MTases"/>
    <property type="match status" value="1"/>
</dbReference>
<dbReference type="Pfam" id="PF13649">
    <property type="entry name" value="Methyltransf_25"/>
    <property type="match status" value="1"/>
</dbReference>
<dbReference type="InterPro" id="IPR029063">
    <property type="entry name" value="SAM-dependent_MTases_sf"/>
</dbReference>
<keyword evidence="3" id="KW-0489">Methyltransferase</keyword>
<keyword evidence="4" id="KW-1185">Reference proteome</keyword>
<keyword evidence="1" id="KW-0808">Transferase</keyword>
<feature type="domain" description="Methyltransferase" evidence="2">
    <location>
        <begin position="59"/>
        <end position="153"/>
    </location>
</feature>
<evidence type="ECO:0000313" key="3">
    <source>
        <dbReference type="EMBL" id="GAA3981464.1"/>
    </source>
</evidence>
<dbReference type="GO" id="GO:0032259">
    <property type="term" value="P:methylation"/>
    <property type="evidence" value="ECO:0007669"/>
    <property type="project" value="UniProtKB-KW"/>
</dbReference>
<accession>A0ABP7QF71</accession>
<dbReference type="SUPFAM" id="SSF53335">
    <property type="entry name" value="S-adenosyl-L-methionine-dependent methyltransferases"/>
    <property type="match status" value="1"/>
</dbReference>
<gene>
    <name evidence="3" type="ORF">GCM10022210_36010</name>
</gene>
<dbReference type="InterPro" id="IPR041698">
    <property type="entry name" value="Methyltransf_25"/>
</dbReference>